<keyword evidence="2" id="KW-0812">Transmembrane</keyword>
<evidence type="ECO:0000256" key="1">
    <source>
        <dbReference type="SAM" id="MobiDB-lite"/>
    </source>
</evidence>
<keyword evidence="4" id="KW-1185">Reference proteome</keyword>
<accession>A0A0E9MKQ6</accession>
<organism evidence="3 4">
    <name type="scientific">Sphingomonas changbaiensis NBRC 104936</name>
    <dbReference type="NCBI Taxonomy" id="1219043"/>
    <lineage>
        <taxon>Bacteria</taxon>
        <taxon>Pseudomonadati</taxon>
        <taxon>Pseudomonadota</taxon>
        <taxon>Alphaproteobacteria</taxon>
        <taxon>Sphingomonadales</taxon>
        <taxon>Sphingomonadaceae</taxon>
        <taxon>Sphingomonas</taxon>
    </lineage>
</organism>
<feature type="region of interest" description="Disordered" evidence="1">
    <location>
        <begin position="1"/>
        <end position="29"/>
    </location>
</feature>
<dbReference type="Proteomes" id="UP000033202">
    <property type="component" value="Unassembled WGS sequence"/>
</dbReference>
<keyword evidence="2" id="KW-0472">Membrane</keyword>
<proteinExistence type="predicted"/>
<name>A0A0E9MKQ6_9SPHN</name>
<dbReference type="EMBL" id="BBWU01000004">
    <property type="protein sequence ID" value="GAO38124.1"/>
    <property type="molecule type" value="Genomic_DNA"/>
</dbReference>
<dbReference type="STRING" id="1219043.SCH01S_04_00080"/>
<evidence type="ECO:0000313" key="4">
    <source>
        <dbReference type="Proteomes" id="UP000033202"/>
    </source>
</evidence>
<keyword evidence="2" id="KW-1133">Transmembrane helix</keyword>
<comment type="caution">
    <text evidence="3">The sequence shown here is derived from an EMBL/GenBank/DDBJ whole genome shotgun (WGS) entry which is preliminary data.</text>
</comment>
<evidence type="ECO:0000256" key="2">
    <source>
        <dbReference type="SAM" id="Phobius"/>
    </source>
</evidence>
<evidence type="ECO:0000313" key="3">
    <source>
        <dbReference type="EMBL" id="GAO38124.1"/>
    </source>
</evidence>
<dbReference type="RefSeq" id="WP_046346991.1">
    <property type="nucleotide sequence ID" value="NZ_BBWU01000004.1"/>
</dbReference>
<reference evidence="3 4" key="1">
    <citation type="submission" date="2015-04" db="EMBL/GenBank/DDBJ databases">
        <title>Whole genome shotgun sequence of Sphingomonas changbaiensis NBRC 104936.</title>
        <authorList>
            <person name="Katano-Makiyama Y."/>
            <person name="Hosoyama A."/>
            <person name="Hashimoto M."/>
            <person name="Noguchi M."/>
            <person name="Tsuchikane K."/>
            <person name="Ohji S."/>
            <person name="Yamazoe A."/>
            <person name="Ichikawa N."/>
            <person name="Kimura A."/>
            <person name="Fujita N."/>
        </authorList>
    </citation>
    <scope>NUCLEOTIDE SEQUENCE [LARGE SCALE GENOMIC DNA]</scope>
    <source>
        <strain evidence="3 4">NBRC 104936</strain>
    </source>
</reference>
<feature type="transmembrane region" description="Helical" evidence="2">
    <location>
        <begin position="94"/>
        <end position="115"/>
    </location>
</feature>
<dbReference type="AlphaFoldDB" id="A0A0E9MKQ6"/>
<sequence>MADETQARVYGMPDPANRDPVAPEGMRGDRVEVEPRRRDPDLSHKVMLETGNTVTLDEGSGVAYAEATGRAGLAEAKPWRDTRVEDEPGTGTSAIPLLAGLAIAAGVVAFALWRYRDHRPDVEREIDFRPAPELDL</sequence>
<protein>
    <submittedName>
        <fullName evidence="3">Uncharacterized protein</fullName>
    </submittedName>
</protein>
<dbReference type="OrthoDB" id="7873635at2"/>
<gene>
    <name evidence="3" type="ORF">SCH01S_04_00080</name>
</gene>